<dbReference type="RefSeq" id="WP_310365996.1">
    <property type="nucleotide sequence ID" value="NZ_JAVDYB010000001.1"/>
</dbReference>
<dbReference type="InterPro" id="IPR001867">
    <property type="entry name" value="OmpR/PhoB-type_DNA-bd"/>
</dbReference>
<dbReference type="SMART" id="SM00862">
    <property type="entry name" value="Trans_reg_C"/>
    <property type="match status" value="1"/>
</dbReference>
<accession>A0AAE3YMI0</accession>
<keyword evidence="4" id="KW-0804">Transcription</keyword>
<evidence type="ECO:0000313" key="9">
    <source>
        <dbReference type="Proteomes" id="UP001183643"/>
    </source>
</evidence>
<feature type="domain" description="OmpR/PhoB-type" evidence="7">
    <location>
        <begin position="1"/>
        <end position="96"/>
    </location>
</feature>
<dbReference type="GO" id="GO:0006355">
    <property type="term" value="P:regulation of DNA-templated transcription"/>
    <property type="evidence" value="ECO:0007669"/>
    <property type="project" value="InterPro"/>
</dbReference>
<dbReference type="AlphaFoldDB" id="A0AAE3YMI0"/>
<evidence type="ECO:0000256" key="6">
    <source>
        <dbReference type="SAM" id="MobiDB-lite"/>
    </source>
</evidence>
<sequence>MDISLLGPVEIRDDAGRPVRLERAGHRAVLAALALQPGRLVGTGALTACLWDDPPPEKARETLATYTRAVRAALVAAGADPGVLRNRRTTGYELHVPPESVDYHRFRALVRDAARADSPPASADLYARAVGLWRGEALADVGTTWAARSAVRLRREHTEARCALVRRQLEIGAHAEAASGVSVLLAEVTPTDEIIMIGLEALARGGRHSDIDQFLTEAAERMWRLAAVRPGEAVRRRAAELTANPPAAPRPPRESHEKHGPHEDRDGERVQQTATNCGNVYFAGRDQVFILPRRR</sequence>
<dbReference type="Pfam" id="PF03704">
    <property type="entry name" value="BTAD"/>
    <property type="match status" value="1"/>
</dbReference>
<gene>
    <name evidence="8" type="ORF">J2S41_002030</name>
</gene>
<dbReference type="Gene3D" id="1.10.10.10">
    <property type="entry name" value="Winged helix-like DNA-binding domain superfamily/Winged helix DNA-binding domain"/>
    <property type="match status" value="1"/>
</dbReference>
<dbReference type="InterPro" id="IPR051677">
    <property type="entry name" value="AfsR-DnrI-RedD_regulator"/>
</dbReference>
<evidence type="ECO:0000313" key="8">
    <source>
        <dbReference type="EMBL" id="MDR7275252.1"/>
    </source>
</evidence>
<dbReference type="SUPFAM" id="SSF46894">
    <property type="entry name" value="C-terminal effector domain of the bipartite response regulators"/>
    <property type="match status" value="1"/>
</dbReference>
<dbReference type="GO" id="GO:0003677">
    <property type="term" value="F:DNA binding"/>
    <property type="evidence" value="ECO:0007669"/>
    <property type="project" value="UniProtKB-UniRule"/>
</dbReference>
<comment type="similarity">
    <text evidence="1">Belongs to the AfsR/DnrI/RedD regulatory family.</text>
</comment>
<organism evidence="8 9">
    <name type="scientific">Catenuloplanes atrovinosus</name>
    <dbReference type="NCBI Taxonomy" id="137266"/>
    <lineage>
        <taxon>Bacteria</taxon>
        <taxon>Bacillati</taxon>
        <taxon>Actinomycetota</taxon>
        <taxon>Actinomycetes</taxon>
        <taxon>Micromonosporales</taxon>
        <taxon>Micromonosporaceae</taxon>
        <taxon>Catenuloplanes</taxon>
    </lineage>
</organism>
<dbReference type="PANTHER" id="PTHR35807">
    <property type="entry name" value="TRANSCRIPTIONAL REGULATOR REDD-RELATED"/>
    <property type="match status" value="1"/>
</dbReference>
<name>A0AAE3YMI0_9ACTN</name>
<evidence type="ECO:0000256" key="3">
    <source>
        <dbReference type="ARBA" id="ARBA00023125"/>
    </source>
</evidence>
<dbReference type="InterPro" id="IPR016032">
    <property type="entry name" value="Sig_transdc_resp-reg_C-effctor"/>
</dbReference>
<proteinExistence type="inferred from homology"/>
<dbReference type="Proteomes" id="UP001183643">
    <property type="component" value="Unassembled WGS sequence"/>
</dbReference>
<dbReference type="SMART" id="SM01043">
    <property type="entry name" value="BTAD"/>
    <property type="match status" value="1"/>
</dbReference>
<dbReference type="Gene3D" id="1.25.40.10">
    <property type="entry name" value="Tetratricopeptide repeat domain"/>
    <property type="match status" value="1"/>
</dbReference>
<dbReference type="InterPro" id="IPR005158">
    <property type="entry name" value="BTAD"/>
</dbReference>
<feature type="compositionally biased region" description="Basic and acidic residues" evidence="6">
    <location>
        <begin position="251"/>
        <end position="269"/>
    </location>
</feature>
<keyword evidence="9" id="KW-1185">Reference proteome</keyword>
<dbReference type="GO" id="GO:0000160">
    <property type="term" value="P:phosphorelay signal transduction system"/>
    <property type="evidence" value="ECO:0007669"/>
    <property type="project" value="InterPro"/>
</dbReference>
<dbReference type="PANTHER" id="PTHR35807:SF1">
    <property type="entry name" value="TRANSCRIPTIONAL REGULATOR REDD"/>
    <property type="match status" value="1"/>
</dbReference>
<evidence type="ECO:0000256" key="2">
    <source>
        <dbReference type="ARBA" id="ARBA00023015"/>
    </source>
</evidence>
<feature type="DNA-binding region" description="OmpR/PhoB-type" evidence="5">
    <location>
        <begin position="1"/>
        <end position="96"/>
    </location>
</feature>
<evidence type="ECO:0000256" key="5">
    <source>
        <dbReference type="PROSITE-ProRule" id="PRU01091"/>
    </source>
</evidence>
<dbReference type="InterPro" id="IPR011990">
    <property type="entry name" value="TPR-like_helical_dom_sf"/>
</dbReference>
<protein>
    <submittedName>
        <fullName evidence="8">DNA-binding SARP family transcriptional activator</fullName>
    </submittedName>
</protein>
<keyword evidence="2" id="KW-0805">Transcription regulation</keyword>
<evidence type="ECO:0000256" key="4">
    <source>
        <dbReference type="ARBA" id="ARBA00023163"/>
    </source>
</evidence>
<evidence type="ECO:0000259" key="7">
    <source>
        <dbReference type="PROSITE" id="PS51755"/>
    </source>
</evidence>
<dbReference type="InterPro" id="IPR036388">
    <property type="entry name" value="WH-like_DNA-bd_sf"/>
</dbReference>
<dbReference type="SUPFAM" id="SSF48452">
    <property type="entry name" value="TPR-like"/>
    <property type="match status" value="1"/>
</dbReference>
<dbReference type="EMBL" id="JAVDYB010000001">
    <property type="protein sequence ID" value="MDR7275252.1"/>
    <property type="molecule type" value="Genomic_DNA"/>
</dbReference>
<comment type="caution">
    <text evidence="8">The sequence shown here is derived from an EMBL/GenBank/DDBJ whole genome shotgun (WGS) entry which is preliminary data.</text>
</comment>
<feature type="region of interest" description="Disordered" evidence="6">
    <location>
        <begin position="236"/>
        <end position="277"/>
    </location>
</feature>
<evidence type="ECO:0000256" key="1">
    <source>
        <dbReference type="ARBA" id="ARBA00005820"/>
    </source>
</evidence>
<dbReference type="PROSITE" id="PS51755">
    <property type="entry name" value="OMPR_PHOB"/>
    <property type="match status" value="1"/>
</dbReference>
<keyword evidence="3 5" id="KW-0238">DNA-binding</keyword>
<reference evidence="8" key="1">
    <citation type="submission" date="2023-07" db="EMBL/GenBank/DDBJ databases">
        <title>Sequencing the genomes of 1000 actinobacteria strains.</title>
        <authorList>
            <person name="Klenk H.-P."/>
        </authorList>
    </citation>
    <scope>NUCLEOTIDE SEQUENCE</scope>
    <source>
        <strain evidence="8">DSM 44707</strain>
    </source>
</reference>